<dbReference type="PROSITE" id="PS00396">
    <property type="entry name" value="TOPO_IA_1"/>
    <property type="match status" value="1"/>
</dbReference>
<dbReference type="SMART" id="SM00437">
    <property type="entry name" value="TOP1Ac"/>
    <property type="match status" value="1"/>
</dbReference>
<feature type="region of interest" description="Disordered" evidence="9">
    <location>
        <begin position="747"/>
        <end position="767"/>
    </location>
</feature>
<evidence type="ECO:0000256" key="3">
    <source>
        <dbReference type="ARBA" id="ARBA00022723"/>
    </source>
</evidence>
<feature type="region of interest" description="Interaction with DNA" evidence="8">
    <location>
        <begin position="209"/>
        <end position="214"/>
    </location>
</feature>
<proteinExistence type="inferred from homology"/>
<organism evidence="12 13">
    <name type="scientific">Pseudonocardia autotrophica</name>
    <name type="common">Amycolata autotrophica</name>
    <name type="synonym">Nocardia autotrophica</name>
    <dbReference type="NCBI Taxonomy" id="2074"/>
    <lineage>
        <taxon>Bacteria</taxon>
        <taxon>Bacillati</taxon>
        <taxon>Actinomycetota</taxon>
        <taxon>Actinomycetes</taxon>
        <taxon>Pseudonocardiales</taxon>
        <taxon>Pseudonocardiaceae</taxon>
        <taxon>Pseudonocardia</taxon>
    </lineage>
</organism>
<evidence type="ECO:0000313" key="12">
    <source>
        <dbReference type="EMBL" id="OSY39461.1"/>
    </source>
</evidence>
<evidence type="ECO:0000256" key="8">
    <source>
        <dbReference type="HAMAP-Rule" id="MF_00952"/>
    </source>
</evidence>
<dbReference type="SUPFAM" id="SSF56712">
    <property type="entry name" value="Prokaryotic type I DNA topoisomerase"/>
    <property type="match status" value="1"/>
</dbReference>
<dbReference type="InterPro" id="IPR025589">
    <property type="entry name" value="Toprim_C_rpt"/>
</dbReference>
<feature type="active site" description="O-(5'-phospho-DNA)-tyrosine intermediate" evidence="8">
    <location>
        <position position="357"/>
    </location>
</feature>
<comment type="similarity">
    <text evidence="2 8">Belongs to the type IA topoisomerase family.</text>
</comment>
<keyword evidence="5 8" id="KW-0799">Topoisomerase</keyword>
<dbReference type="GO" id="GO:0003917">
    <property type="term" value="F:DNA topoisomerase type I (single strand cut, ATP-independent) activity"/>
    <property type="evidence" value="ECO:0007669"/>
    <property type="project" value="UniProtKB-UniRule"/>
</dbReference>
<feature type="site" description="Interaction with DNA" evidence="8">
    <location>
        <position position="560"/>
    </location>
</feature>
<feature type="region of interest" description="Disordered" evidence="9">
    <location>
        <begin position="1"/>
        <end position="36"/>
    </location>
</feature>
<dbReference type="PROSITE" id="PS52039">
    <property type="entry name" value="TOPO_IA_2"/>
    <property type="match status" value="1"/>
</dbReference>
<dbReference type="InterPro" id="IPR028612">
    <property type="entry name" value="Topoisom_1_IA"/>
</dbReference>
<feature type="compositionally biased region" description="Low complexity" evidence="9">
    <location>
        <begin position="921"/>
        <end position="946"/>
    </location>
</feature>
<feature type="site" description="Interaction with DNA" evidence="8">
    <location>
        <position position="66"/>
    </location>
</feature>
<comment type="caution">
    <text evidence="12">The sequence shown here is derived from an EMBL/GenBank/DDBJ whole genome shotgun (WGS) entry which is preliminary data.</text>
</comment>
<dbReference type="NCBIfam" id="TIGR01051">
    <property type="entry name" value="topA_bact"/>
    <property type="match status" value="1"/>
</dbReference>
<dbReference type="InterPro" id="IPR005733">
    <property type="entry name" value="TopoI_bac-type"/>
</dbReference>
<evidence type="ECO:0000256" key="6">
    <source>
        <dbReference type="ARBA" id="ARBA00023125"/>
    </source>
</evidence>
<dbReference type="Pfam" id="PF01751">
    <property type="entry name" value="Toprim"/>
    <property type="match status" value="1"/>
</dbReference>
<dbReference type="SMART" id="SM00493">
    <property type="entry name" value="TOPRIM"/>
    <property type="match status" value="1"/>
</dbReference>
<keyword evidence="13" id="KW-1185">Reference proteome</keyword>
<feature type="region of interest" description="Disordered" evidence="9">
    <location>
        <begin position="842"/>
        <end position="954"/>
    </location>
</feature>
<feature type="domain" description="Toprim" evidence="10">
    <location>
        <begin position="36"/>
        <end position="160"/>
    </location>
</feature>
<dbReference type="Proteomes" id="UP000194360">
    <property type="component" value="Unassembled WGS sequence"/>
</dbReference>
<dbReference type="Gene3D" id="3.40.50.140">
    <property type="match status" value="1"/>
</dbReference>
<name>A0A1Y2MWE7_PSEAH</name>
<evidence type="ECO:0000256" key="5">
    <source>
        <dbReference type="ARBA" id="ARBA00023029"/>
    </source>
</evidence>
<dbReference type="InterPro" id="IPR034149">
    <property type="entry name" value="TOPRIM_TopoI"/>
</dbReference>
<dbReference type="Gene3D" id="1.10.290.10">
    <property type="entry name" value="Topoisomerase I, domain 4"/>
    <property type="match status" value="1"/>
</dbReference>
<dbReference type="RefSeq" id="WP_085913625.1">
    <property type="nucleotide sequence ID" value="NZ_AP018920.1"/>
</dbReference>
<dbReference type="Pfam" id="PF13368">
    <property type="entry name" value="Toprim_C_rpt"/>
    <property type="match status" value="4"/>
</dbReference>
<dbReference type="OrthoDB" id="9804262at2"/>
<evidence type="ECO:0000313" key="13">
    <source>
        <dbReference type="Proteomes" id="UP000194360"/>
    </source>
</evidence>
<keyword evidence="7 8" id="KW-0413">Isomerase</keyword>
<feature type="compositionally biased region" description="Basic and acidic residues" evidence="9">
    <location>
        <begin position="888"/>
        <end position="910"/>
    </location>
</feature>
<feature type="site" description="Interaction with DNA" evidence="8">
    <location>
        <position position="194"/>
    </location>
</feature>
<dbReference type="GO" id="GO:0046872">
    <property type="term" value="F:metal ion binding"/>
    <property type="evidence" value="ECO:0007669"/>
    <property type="project" value="UniProtKB-KW"/>
</dbReference>
<dbReference type="PANTHER" id="PTHR42785:SF1">
    <property type="entry name" value="DNA TOPOISOMERASE"/>
    <property type="match status" value="1"/>
</dbReference>
<accession>A0A1Y2MWE7</accession>
<evidence type="ECO:0000259" key="10">
    <source>
        <dbReference type="PROSITE" id="PS50880"/>
    </source>
</evidence>
<dbReference type="InterPro" id="IPR013824">
    <property type="entry name" value="Topo_IA_cen_sub1"/>
</dbReference>
<keyword evidence="3" id="KW-0479">Metal-binding</keyword>
<dbReference type="STRING" id="2074.BG845_03406"/>
<feature type="site" description="Interaction with DNA" evidence="8">
    <location>
        <position position="201"/>
    </location>
</feature>
<dbReference type="GO" id="GO:0006265">
    <property type="term" value="P:DNA topological change"/>
    <property type="evidence" value="ECO:0007669"/>
    <property type="project" value="UniProtKB-UniRule"/>
</dbReference>
<dbReference type="PRINTS" id="PR00417">
    <property type="entry name" value="PRTPISMRASEI"/>
</dbReference>
<gene>
    <name evidence="8 12" type="primary">topA</name>
    <name evidence="12" type="ORF">BG845_03406</name>
</gene>
<feature type="region of interest" description="Disordered" evidence="9">
    <location>
        <begin position="792"/>
        <end position="820"/>
    </location>
</feature>
<dbReference type="InterPro" id="IPR000380">
    <property type="entry name" value="Topo_IA"/>
</dbReference>
<comment type="catalytic activity">
    <reaction evidence="1 8">
        <text>ATP-independent breakage of single-stranded DNA, followed by passage and rejoining.</text>
        <dbReference type="EC" id="5.6.2.1"/>
    </reaction>
</comment>
<dbReference type="InterPro" id="IPR003602">
    <property type="entry name" value="Topo_IA_DNA-bd_dom"/>
</dbReference>
<reference evidence="12 13" key="1">
    <citation type="submission" date="2016-09" db="EMBL/GenBank/DDBJ databases">
        <title>Pseudonocardia autotrophica DSM535, a candidate organism with high potential of specific P450 cytochromes.</title>
        <authorList>
            <person name="Grumaz C."/>
            <person name="Vainshtein Y."/>
            <person name="Kirstahler P."/>
            <person name="Sohn K."/>
        </authorList>
    </citation>
    <scope>NUCLEOTIDE SEQUENCE [LARGE SCALE GENOMIC DNA]</scope>
    <source>
        <strain evidence="12 13">DSM 535</strain>
    </source>
</reference>
<keyword evidence="4" id="KW-0460">Magnesium</keyword>
<dbReference type="InterPro" id="IPR023406">
    <property type="entry name" value="Topo_IA_AS"/>
</dbReference>
<dbReference type="Gene3D" id="2.70.20.10">
    <property type="entry name" value="Topoisomerase I, domain 3"/>
    <property type="match status" value="1"/>
</dbReference>
<comment type="subunit">
    <text evidence="8">Monomer.</text>
</comment>
<dbReference type="PANTHER" id="PTHR42785">
    <property type="entry name" value="DNA TOPOISOMERASE, TYPE IA, CORE"/>
    <property type="match status" value="1"/>
</dbReference>
<evidence type="ECO:0000256" key="9">
    <source>
        <dbReference type="SAM" id="MobiDB-lite"/>
    </source>
</evidence>
<feature type="site" description="Interaction with DNA" evidence="8">
    <location>
        <position position="189"/>
    </location>
</feature>
<dbReference type="AlphaFoldDB" id="A0A1Y2MWE7"/>
<feature type="domain" description="Topo IA-type catalytic" evidence="11">
    <location>
        <begin position="175"/>
        <end position="628"/>
    </location>
</feature>
<dbReference type="InterPro" id="IPR003601">
    <property type="entry name" value="Topo_IA_2"/>
</dbReference>
<keyword evidence="6 8" id="KW-0238">DNA-binding</keyword>
<dbReference type="PROSITE" id="PS50880">
    <property type="entry name" value="TOPRIM"/>
    <property type="match status" value="1"/>
</dbReference>
<dbReference type="FunFam" id="1.10.290.10:FF:000002">
    <property type="entry name" value="DNA topoisomerase 1"/>
    <property type="match status" value="1"/>
</dbReference>
<dbReference type="Pfam" id="PF01131">
    <property type="entry name" value="Topoisom_bac"/>
    <property type="match status" value="1"/>
</dbReference>
<sequence length="954" mass="103873">MAAATGTEGKTGSTRAAGGSTRKPTSTKSEPGRPVRRLVIVESPTKARKIQPYLGDNYIVESSVGHIRDLPRGAADVPAKYKGESWARLGVDVDNQFSPLYIVTPEKRSTVSELREALKSVDELLLATDPDREGEAIAWHLLETLKPKVPVRRMVFHEITESAIRAAAENTRELDQDLVDAQETRRILDRLYGYEVSPVLWKKVMPKLSAGRVQSVATRLIVQRERERIAFRSADYWDIAATMNAGAEATPRTFGARLVQVGGSRVATGRDFGSDGKLKSGSDVVVLDEAGARRLAESLEGRDLAVASVESKPYTRKPYAPFMTSTLQQEAGRKLRFSSERTMRSAQRLYENGYITYMRTDSTTLSSSAIDAARAQARELYGDAYVADKPRQYTRKVKNAQEAHEAIRPAGESFRTPGAIAREVDGDDFRLYELIWQRTIASQMTDARGTTVSIRIAGTAGTGEDVVFASSGRTITFAGFLKAYVETVEEGSGAAADDAESRLPELTEGQALTADELTPDGHSTNPPSRYSEPSLVKALEELGIGRPSTYASIIKTILDRGYVWKKGSALVPSWVAFAVVGLMEAHFGQLVDYDFTAAMEDDLDSIASGSDSRTDWLSKFYFGASDGGEGSIQRAGGLKKLVGSNLEEIDARTVNSIKMFADAEGREVVVRVGRYGPYLERIVDGESQRANLPDDLPPDELSEEIAEKLFSVPQEGRKLGPDPVTGHEIVAKEGRFGPYVTELLPEPEVPEGAKKKPAKPKPRTGSLFKSMSVDTVTLEDALKLLSLPRVVGKDPESGDEITAQNGRYGPYLKKGTDSRSLGDEEQLFTVTLEQALEIYSQPKQRGRAAAAPPLRELGEDPSTSKKMVIKDGRFGPYVTDGETNASLRKGDSVEEITDERASELLAERRAKAPVKKKAAPRRTAAASKSGGTTARSTAAKKTGTTSRARKSPTT</sequence>
<dbReference type="InterPro" id="IPR006171">
    <property type="entry name" value="TOPRIM_dom"/>
</dbReference>
<protein>
    <recommendedName>
        <fullName evidence="8">DNA topoisomerase 1</fullName>
        <ecNumber evidence="8">5.6.2.1</ecNumber>
    </recommendedName>
    <alternativeName>
        <fullName evidence="8">DNA topoisomerase I</fullName>
    </alternativeName>
</protein>
<dbReference type="EC" id="5.6.2.1" evidence="8"/>
<evidence type="ECO:0000259" key="11">
    <source>
        <dbReference type="PROSITE" id="PS52039"/>
    </source>
</evidence>
<dbReference type="GO" id="GO:0003677">
    <property type="term" value="F:DNA binding"/>
    <property type="evidence" value="ECO:0007669"/>
    <property type="project" value="UniProtKB-KW"/>
</dbReference>
<evidence type="ECO:0000256" key="7">
    <source>
        <dbReference type="ARBA" id="ARBA00023235"/>
    </source>
</evidence>
<feature type="site" description="Interaction with DNA" evidence="8">
    <location>
        <position position="186"/>
    </location>
</feature>
<feature type="region of interest" description="Disordered" evidence="9">
    <location>
        <begin position="511"/>
        <end position="532"/>
    </location>
</feature>
<comment type="function">
    <text evidence="8">Releases the supercoiling and torsional tension of DNA, which is introduced during the DNA replication and transcription, by transiently cleaving and rejoining one strand of the DNA duplex. Introduces a single-strand break via transesterification at a target site in duplex DNA. The scissile phosphodiester is attacked by the catalytic tyrosine of the enzyme, resulting in the formation of a DNA-(5'-phosphotyrosyl)-enzyme intermediate and the expulsion of a 3'-OH DNA strand. The free DNA strand then undergoes passage around the unbroken strand, thus removing DNA supercoils. Finally, in the religation step, the DNA 3'-OH attacks the covalent intermediate to expel the active-site tyrosine and restore the DNA phosphodiester backbone.</text>
</comment>
<dbReference type="InterPro" id="IPR023405">
    <property type="entry name" value="Topo_IA_core_domain"/>
</dbReference>
<feature type="site" description="Interaction with DNA" evidence="8">
    <location>
        <position position="185"/>
    </location>
</feature>
<dbReference type="Gene3D" id="1.10.460.10">
    <property type="entry name" value="Topoisomerase I, domain 2"/>
    <property type="match status" value="1"/>
</dbReference>
<dbReference type="EMBL" id="MIGB01000017">
    <property type="protein sequence ID" value="OSY39461.1"/>
    <property type="molecule type" value="Genomic_DNA"/>
</dbReference>
<feature type="compositionally biased region" description="Basic residues" evidence="9">
    <location>
        <begin position="911"/>
        <end position="920"/>
    </location>
</feature>
<dbReference type="CDD" id="cd03363">
    <property type="entry name" value="TOPRIM_TopoIA_TopoI"/>
    <property type="match status" value="1"/>
</dbReference>
<dbReference type="CDD" id="cd00186">
    <property type="entry name" value="TOP1Ac"/>
    <property type="match status" value="1"/>
</dbReference>
<dbReference type="SMART" id="SM00436">
    <property type="entry name" value="TOP1Bc"/>
    <property type="match status" value="1"/>
</dbReference>
<dbReference type="InterPro" id="IPR013825">
    <property type="entry name" value="Topo_IA_cen_sub2"/>
</dbReference>
<evidence type="ECO:0000256" key="1">
    <source>
        <dbReference type="ARBA" id="ARBA00000213"/>
    </source>
</evidence>
<dbReference type="InterPro" id="IPR013497">
    <property type="entry name" value="Topo_IA_cen"/>
</dbReference>
<evidence type="ECO:0000256" key="4">
    <source>
        <dbReference type="ARBA" id="ARBA00022842"/>
    </source>
</evidence>
<dbReference type="HAMAP" id="MF_00952">
    <property type="entry name" value="Topoisom_1_prok"/>
    <property type="match status" value="1"/>
</dbReference>
<feature type="site" description="Interaction with DNA" evidence="8">
    <location>
        <position position="359"/>
    </location>
</feature>
<dbReference type="InterPro" id="IPR013826">
    <property type="entry name" value="Topo_IA_cen_sub3"/>
</dbReference>
<evidence type="ECO:0000256" key="2">
    <source>
        <dbReference type="ARBA" id="ARBA00009446"/>
    </source>
</evidence>